<dbReference type="Proteomes" id="UP001549291">
    <property type="component" value="Unassembled WGS sequence"/>
</dbReference>
<dbReference type="RefSeq" id="WP_354269831.1">
    <property type="nucleotide sequence ID" value="NZ_JBEPTQ010000001.1"/>
</dbReference>
<protein>
    <submittedName>
        <fullName evidence="1">Uncharacterized protein</fullName>
    </submittedName>
</protein>
<proteinExistence type="predicted"/>
<gene>
    <name evidence="1" type="ORF">ABIF63_000122</name>
</gene>
<name>A0ABV2RIE0_BRAJP</name>
<dbReference type="EMBL" id="JBEPTQ010000001">
    <property type="protein sequence ID" value="MET4716019.1"/>
    <property type="molecule type" value="Genomic_DNA"/>
</dbReference>
<reference evidence="1 2" key="1">
    <citation type="submission" date="2024-06" db="EMBL/GenBank/DDBJ databases">
        <title>Genomic Encyclopedia of Type Strains, Phase V (KMG-V): Genome sequencing to study the core and pangenomes of soil and plant-associated prokaryotes.</title>
        <authorList>
            <person name="Whitman W."/>
        </authorList>
    </citation>
    <scope>NUCLEOTIDE SEQUENCE [LARGE SCALE GENOMIC DNA]</scope>
    <source>
        <strain evidence="1 2">USDA 160</strain>
    </source>
</reference>
<keyword evidence="2" id="KW-1185">Reference proteome</keyword>
<organism evidence="1 2">
    <name type="scientific">Bradyrhizobium japonicum</name>
    <dbReference type="NCBI Taxonomy" id="375"/>
    <lineage>
        <taxon>Bacteria</taxon>
        <taxon>Pseudomonadati</taxon>
        <taxon>Pseudomonadota</taxon>
        <taxon>Alphaproteobacteria</taxon>
        <taxon>Hyphomicrobiales</taxon>
        <taxon>Nitrobacteraceae</taxon>
        <taxon>Bradyrhizobium</taxon>
    </lineage>
</organism>
<comment type="caution">
    <text evidence="1">The sequence shown here is derived from an EMBL/GenBank/DDBJ whole genome shotgun (WGS) entry which is preliminary data.</text>
</comment>
<evidence type="ECO:0000313" key="2">
    <source>
        <dbReference type="Proteomes" id="UP001549291"/>
    </source>
</evidence>
<sequence length="93" mass="10459">MKLDTPTSPTSCTTALGTKGPLDVWAHMNPMATFNPDEPCRVHDALNNTFIDWKPEWAARYREYAAPHDEGVIAFDGLLLDGWVQLLDGWEPM</sequence>
<evidence type="ECO:0000313" key="1">
    <source>
        <dbReference type="EMBL" id="MET4716019.1"/>
    </source>
</evidence>
<accession>A0ABV2RIE0</accession>